<reference evidence="2 3" key="1">
    <citation type="submission" date="2013-09" db="EMBL/GenBank/DDBJ databases">
        <title>Corchorus capsularis genome sequencing.</title>
        <authorList>
            <person name="Alam M."/>
            <person name="Haque M.S."/>
            <person name="Islam M.S."/>
            <person name="Emdad E.M."/>
            <person name="Islam M.M."/>
            <person name="Ahmed B."/>
            <person name="Halim A."/>
            <person name="Hossen Q.M.M."/>
            <person name="Hossain M.Z."/>
            <person name="Ahmed R."/>
            <person name="Khan M.M."/>
            <person name="Islam R."/>
            <person name="Rashid M.M."/>
            <person name="Khan S.A."/>
            <person name="Rahman M.S."/>
            <person name="Alam M."/>
        </authorList>
    </citation>
    <scope>NUCLEOTIDE SEQUENCE [LARGE SCALE GENOMIC DNA]</scope>
    <source>
        <strain evidence="3">cv. CVL-1</strain>
        <tissue evidence="2">Whole seedling</tissue>
    </source>
</reference>
<protein>
    <submittedName>
        <fullName evidence="2">Uncharacterized protein</fullName>
    </submittedName>
</protein>
<evidence type="ECO:0000313" key="2">
    <source>
        <dbReference type="EMBL" id="OMP11620.1"/>
    </source>
</evidence>
<organism evidence="2 3">
    <name type="scientific">Corchorus capsularis</name>
    <name type="common">Jute</name>
    <dbReference type="NCBI Taxonomy" id="210143"/>
    <lineage>
        <taxon>Eukaryota</taxon>
        <taxon>Viridiplantae</taxon>
        <taxon>Streptophyta</taxon>
        <taxon>Embryophyta</taxon>
        <taxon>Tracheophyta</taxon>
        <taxon>Spermatophyta</taxon>
        <taxon>Magnoliopsida</taxon>
        <taxon>eudicotyledons</taxon>
        <taxon>Gunneridae</taxon>
        <taxon>Pentapetalae</taxon>
        <taxon>rosids</taxon>
        <taxon>malvids</taxon>
        <taxon>Malvales</taxon>
        <taxon>Malvaceae</taxon>
        <taxon>Grewioideae</taxon>
        <taxon>Apeibeae</taxon>
        <taxon>Corchorus</taxon>
    </lineage>
</organism>
<keyword evidence="3" id="KW-1185">Reference proteome</keyword>
<dbReference type="EMBL" id="AWWV01001091">
    <property type="protein sequence ID" value="OMP11620.1"/>
    <property type="molecule type" value="Genomic_DNA"/>
</dbReference>
<dbReference type="Proteomes" id="UP000188268">
    <property type="component" value="Unassembled WGS sequence"/>
</dbReference>
<dbReference type="OrthoDB" id="10343175at2759"/>
<name>A0A1R3KX20_COCAP</name>
<sequence>MVAEDQEDTGRIDLANCGDHIVEYGKAIDFPNGTTIPWQGNQTEFLPKPKGQNIKTKQ</sequence>
<dbReference type="AlphaFoldDB" id="A0A1R3KX20"/>
<accession>A0A1R3KX20</accession>
<evidence type="ECO:0000313" key="3">
    <source>
        <dbReference type="Proteomes" id="UP000188268"/>
    </source>
</evidence>
<evidence type="ECO:0000256" key="1">
    <source>
        <dbReference type="SAM" id="MobiDB-lite"/>
    </source>
</evidence>
<dbReference type="Gramene" id="OMP11620">
    <property type="protein sequence ID" value="OMP11620"/>
    <property type="gene ID" value="CCACVL1_00393"/>
</dbReference>
<gene>
    <name evidence="2" type="ORF">CCACVL1_00393</name>
</gene>
<comment type="caution">
    <text evidence="2">The sequence shown here is derived from an EMBL/GenBank/DDBJ whole genome shotgun (WGS) entry which is preliminary data.</text>
</comment>
<proteinExistence type="predicted"/>
<feature type="region of interest" description="Disordered" evidence="1">
    <location>
        <begin position="39"/>
        <end position="58"/>
    </location>
</feature>